<gene>
    <name evidence="3" type="ORF">E0687_08675</name>
</gene>
<dbReference type="EMBL" id="SJZF01000014">
    <property type="protein sequence ID" value="TFU25963.1"/>
    <property type="molecule type" value="Genomic_DNA"/>
</dbReference>
<accession>A0A4Y9FBW3</accession>
<protein>
    <recommendedName>
        <fullName evidence="2">Winged helix-turn helix domain-containing protein</fullName>
    </recommendedName>
</protein>
<evidence type="ECO:0000313" key="4">
    <source>
        <dbReference type="Proteomes" id="UP000297668"/>
    </source>
</evidence>
<evidence type="ECO:0000259" key="2">
    <source>
        <dbReference type="Pfam" id="PF13592"/>
    </source>
</evidence>
<comment type="caution">
    <text evidence="3">The sequence shown here is derived from an EMBL/GenBank/DDBJ whole genome shotgun (WGS) entry which is preliminary data.</text>
</comment>
<feature type="domain" description="Winged helix-turn helix" evidence="2">
    <location>
        <begin position="14"/>
        <end position="57"/>
    </location>
</feature>
<name>A0A4Y9FBW3_9DEIN</name>
<dbReference type="Pfam" id="PF13592">
    <property type="entry name" value="HTH_33"/>
    <property type="match status" value="1"/>
</dbReference>
<evidence type="ECO:0000313" key="3">
    <source>
        <dbReference type="EMBL" id="TFU25963.1"/>
    </source>
</evidence>
<sequence length="106" mass="12664">MTAYLQELLSGERAWTAPLLAEALEGRFFTRFHPGTVRRRLLALGYRWKRTRYVPVETVWRRVKGWLLPRRYYGSVEELRRGVEEALRKLQERLEREVGQSLCRAT</sequence>
<evidence type="ECO:0000256" key="1">
    <source>
        <dbReference type="SAM" id="Coils"/>
    </source>
</evidence>
<dbReference type="RefSeq" id="WP_135260524.1">
    <property type="nucleotide sequence ID" value="NZ_SJZF01000014.1"/>
</dbReference>
<reference evidence="3 4" key="1">
    <citation type="submission" date="2019-03" db="EMBL/GenBank/DDBJ databases">
        <title>Thermus tengchongensis species for the arsenic transformation mechanism.</title>
        <authorList>
            <person name="Yuan G.C."/>
        </authorList>
    </citation>
    <scope>NUCLEOTIDE SEQUENCE [LARGE SCALE GENOMIC DNA]</scope>
    <source>
        <strain evidence="3 4">15W</strain>
    </source>
</reference>
<dbReference type="InterPro" id="IPR025959">
    <property type="entry name" value="Winged_HTH_dom"/>
</dbReference>
<keyword evidence="1" id="KW-0175">Coiled coil</keyword>
<dbReference type="Proteomes" id="UP000297668">
    <property type="component" value="Unassembled WGS sequence"/>
</dbReference>
<dbReference type="AlphaFoldDB" id="A0A4Y9FBW3"/>
<proteinExistence type="predicted"/>
<feature type="coiled-coil region" evidence="1">
    <location>
        <begin position="73"/>
        <end position="100"/>
    </location>
</feature>
<organism evidence="3 4">
    <name type="scientific">Thermus tengchongensis</name>
    <dbReference type="NCBI Taxonomy" id="1214928"/>
    <lineage>
        <taxon>Bacteria</taxon>
        <taxon>Thermotogati</taxon>
        <taxon>Deinococcota</taxon>
        <taxon>Deinococci</taxon>
        <taxon>Thermales</taxon>
        <taxon>Thermaceae</taxon>
        <taxon>Thermus</taxon>
    </lineage>
</organism>